<dbReference type="AlphaFoldDB" id="A0A016UJJ2"/>
<sequence>MINDAKGFSDKGYGVHGNRRAPLAVDVKNMRGSSMLRERRHLGARMRVVKDHNVAKTHIAPLNVGTLTCRSCELAAALEDRRIDLCAVEETRWSGNKSKDNRARLQVSLQR</sequence>
<organism evidence="1 2">
    <name type="scientific">Ancylostoma ceylanicum</name>
    <dbReference type="NCBI Taxonomy" id="53326"/>
    <lineage>
        <taxon>Eukaryota</taxon>
        <taxon>Metazoa</taxon>
        <taxon>Ecdysozoa</taxon>
        <taxon>Nematoda</taxon>
        <taxon>Chromadorea</taxon>
        <taxon>Rhabditida</taxon>
        <taxon>Rhabditina</taxon>
        <taxon>Rhabditomorpha</taxon>
        <taxon>Strongyloidea</taxon>
        <taxon>Ancylostomatidae</taxon>
        <taxon>Ancylostomatinae</taxon>
        <taxon>Ancylostoma</taxon>
    </lineage>
</organism>
<reference evidence="2" key="1">
    <citation type="journal article" date="2015" name="Nat. Genet.">
        <title>The genome and transcriptome of the zoonotic hookworm Ancylostoma ceylanicum identify infection-specific gene families.</title>
        <authorList>
            <person name="Schwarz E.M."/>
            <person name="Hu Y."/>
            <person name="Antoshechkin I."/>
            <person name="Miller M.M."/>
            <person name="Sternberg P.W."/>
            <person name="Aroian R.V."/>
        </authorList>
    </citation>
    <scope>NUCLEOTIDE SEQUENCE</scope>
    <source>
        <strain evidence="2">HY135</strain>
    </source>
</reference>
<accession>A0A016UJJ2</accession>
<dbReference type="Proteomes" id="UP000024635">
    <property type="component" value="Unassembled WGS sequence"/>
</dbReference>
<dbReference type="OrthoDB" id="6618607at2759"/>
<evidence type="ECO:0000313" key="1">
    <source>
        <dbReference type="EMBL" id="EYC15036.1"/>
    </source>
</evidence>
<comment type="caution">
    <text evidence="1">The sequence shown here is derived from an EMBL/GenBank/DDBJ whole genome shotgun (WGS) entry which is preliminary data.</text>
</comment>
<gene>
    <name evidence="1" type="primary">Acey_s0038.g3596</name>
    <name evidence="1" type="ORF">Y032_0038g3596</name>
</gene>
<dbReference type="EMBL" id="JARK01001374">
    <property type="protein sequence ID" value="EYC15036.1"/>
    <property type="molecule type" value="Genomic_DNA"/>
</dbReference>
<proteinExistence type="predicted"/>
<protein>
    <submittedName>
        <fullName evidence="1">Uncharacterized protein</fullName>
    </submittedName>
</protein>
<evidence type="ECO:0000313" key="2">
    <source>
        <dbReference type="Proteomes" id="UP000024635"/>
    </source>
</evidence>
<name>A0A016UJJ2_9BILA</name>
<keyword evidence="2" id="KW-1185">Reference proteome</keyword>